<dbReference type="PROSITE" id="PS50279">
    <property type="entry name" value="BPTI_KUNITZ_2"/>
    <property type="match status" value="1"/>
</dbReference>
<feature type="domain" description="BPTI/Kunitz inhibitor" evidence="1">
    <location>
        <begin position="10"/>
        <end position="54"/>
    </location>
</feature>
<organism evidence="2">
    <name type="scientific">Amblyomma cajennense</name>
    <name type="common">Cayenne tick</name>
    <name type="synonym">Acarus cajennensis</name>
    <dbReference type="NCBI Taxonomy" id="34607"/>
    <lineage>
        <taxon>Eukaryota</taxon>
        <taxon>Metazoa</taxon>
        <taxon>Ecdysozoa</taxon>
        <taxon>Arthropoda</taxon>
        <taxon>Chelicerata</taxon>
        <taxon>Arachnida</taxon>
        <taxon>Acari</taxon>
        <taxon>Parasitiformes</taxon>
        <taxon>Ixodida</taxon>
        <taxon>Ixodoidea</taxon>
        <taxon>Ixodidae</taxon>
        <taxon>Amblyomminae</taxon>
        <taxon>Amblyomma</taxon>
    </lineage>
</organism>
<dbReference type="Pfam" id="PF00014">
    <property type="entry name" value="Kunitz_BPTI"/>
    <property type="match status" value="1"/>
</dbReference>
<proteinExistence type="evidence at transcript level"/>
<dbReference type="GO" id="GO:0004867">
    <property type="term" value="F:serine-type endopeptidase inhibitor activity"/>
    <property type="evidence" value="ECO:0007669"/>
    <property type="project" value="InterPro"/>
</dbReference>
<protein>
    <submittedName>
        <fullName evidence="2">Putative tick kunitz 1</fullName>
    </submittedName>
</protein>
<dbReference type="Gene3D" id="4.10.410.10">
    <property type="entry name" value="Pancreatic trypsin inhibitor Kunitz domain"/>
    <property type="match status" value="2"/>
</dbReference>
<reference evidence="2" key="1">
    <citation type="submission" date="2014-03" db="EMBL/GenBank/DDBJ databases">
        <title>The sialotranscriptome of Amblyomma triste, Amblyomma parvum and Amblyomma cajennense ticks, uncovered by 454-based RNA-seq.</title>
        <authorList>
            <person name="Garcia G.R."/>
            <person name="Gardinassi L.G."/>
            <person name="Ribeiro J.M."/>
            <person name="Anatriello E."/>
            <person name="Ferreira B.R."/>
            <person name="Moreira H.N."/>
            <person name="Mafra C."/>
            <person name="Olegario M.M."/>
            <person name="Szabo P.J."/>
            <person name="Miranda-Santos I.K."/>
            <person name="Maruyama S.R."/>
        </authorList>
    </citation>
    <scope>NUCLEOTIDE SEQUENCE</scope>
    <source>
        <strain evidence="2">Uberlandia</strain>
        <tissue evidence="2">Salivary glands</tissue>
    </source>
</reference>
<dbReference type="EMBL" id="GBBK01001318">
    <property type="protein sequence ID" value="JAC23164.1"/>
    <property type="molecule type" value="mRNA"/>
</dbReference>
<sequence length="129" mass="15023">MSIKIKTKGCTGHFLERYAYNRKTGKCVDYDVQESCFQGYGNEFETRLECLTACNPNSPCLEDNEPQLQHKKRKNPLYYYDSDEDFCFEASPDVAAKNVWPNGNLFLSKKRCIRECKPMHKANGKHFSY</sequence>
<accession>A0A023FPE3</accession>
<dbReference type="InterPro" id="IPR036880">
    <property type="entry name" value="Kunitz_BPTI_sf"/>
</dbReference>
<evidence type="ECO:0000313" key="2">
    <source>
        <dbReference type="EMBL" id="JAC23164.1"/>
    </source>
</evidence>
<dbReference type="InterPro" id="IPR002223">
    <property type="entry name" value="Kunitz_BPTI"/>
</dbReference>
<evidence type="ECO:0000259" key="1">
    <source>
        <dbReference type="PROSITE" id="PS50279"/>
    </source>
</evidence>
<name>A0A023FPE3_AMBCJ</name>
<dbReference type="AlphaFoldDB" id="A0A023FPE3"/>
<dbReference type="SUPFAM" id="SSF57362">
    <property type="entry name" value="BPTI-like"/>
    <property type="match status" value="2"/>
</dbReference>